<accession>A0A212ABC5</accession>
<comment type="caution">
    <text evidence="4">The sequence shown here is derived from an EMBL/GenBank/DDBJ whole genome shotgun (WGS) entry which is preliminary data.</text>
</comment>
<dbReference type="Proteomes" id="UP000196878">
    <property type="component" value="Unassembled WGS sequence"/>
</dbReference>
<dbReference type="AlphaFoldDB" id="A0A212ABC5"/>
<dbReference type="InterPro" id="IPR001647">
    <property type="entry name" value="HTH_TetR"/>
</dbReference>
<organism evidence="4 5">
    <name type="scientific">Haematobacter genomosp. 1</name>
    <dbReference type="NCBI Taxonomy" id="366618"/>
    <lineage>
        <taxon>Bacteria</taxon>
        <taxon>Pseudomonadati</taxon>
        <taxon>Pseudomonadota</taxon>
        <taxon>Alphaproteobacteria</taxon>
        <taxon>Rhodobacterales</taxon>
        <taxon>Paracoccaceae</taxon>
        <taxon>Haematobacter</taxon>
    </lineage>
</organism>
<dbReference type="EMBL" id="NIPW01000015">
    <property type="protein sequence ID" value="OWJ77936.1"/>
    <property type="molecule type" value="Genomic_DNA"/>
</dbReference>
<dbReference type="GO" id="GO:0003677">
    <property type="term" value="F:DNA binding"/>
    <property type="evidence" value="ECO:0007669"/>
    <property type="project" value="UniProtKB-UniRule"/>
</dbReference>
<evidence type="ECO:0000256" key="2">
    <source>
        <dbReference type="PROSITE-ProRule" id="PRU00335"/>
    </source>
</evidence>
<keyword evidence="5" id="KW-1185">Reference proteome</keyword>
<dbReference type="Pfam" id="PF17938">
    <property type="entry name" value="TetR_C_29"/>
    <property type="match status" value="1"/>
</dbReference>
<protein>
    <submittedName>
        <fullName evidence="4">TetR family transcriptional regulator</fullName>
    </submittedName>
</protein>
<dbReference type="PROSITE" id="PS50977">
    <property type="entry name" value="HTH_TETR_2"/>
    <property type="match status" value="1"/>
</dbReference>
<dbReference type="InterPro" id="IPR036271">
    <property type="entry name" value="Tet_transcr_reg_TetR-rel_C_sf"/>
</dbReference>
<dbReference type="PANTHER" id="PTHR30328:SF54">
    <property type="entry name" value="HTH-TYPE TRANSCRIPTIONAL REPRESSOR SCO4008"/>
    <property type="match status" value="1"/>
</dbReference>
<dbReference type="InterPro" id="IPR041474">
    <property type="entry name" value="NicS_C"/>
</dbReference>
<dbReference type="InterPro" id="IPR009057">
    <property type="entry name" value="Homeodomain-like_sf"/>
</dbReference>
<feature type="DNA-binding region" description="H-T-H motif" evidence="2">
    <location>
        <begin position="43"/>
        <end position="62"/>
    </location>
</feature>
<dbReference type="Gene3D" id="1.10.357.10">
    <property type="entry name" value="Tetracycline Repressor, domain 2"/>
    <property type="match status" value="1"/>
</dbReference>
<feature type="domain" description="HTH tetR-type" evidence="3">
    <location>
        <begin position="20"/>
        <end position="80"/>
    </location>
</feature>
<gene>
    <name evidence="4" type="ORF">CDV49_10500</name>
</gene>
<evidence type="ECO:0000256" key="1">
    <source>
        <dbReference type="ARBA" id="ARBA00023125"/>
    </source>
</evidence>
<name>A0A212ABC5_9RHOB</name>
<sequence length="222" mass="24960">MKGTKSVRESKAKADSNAVHGVQERLMTAATAEFVAQGYHGASVSRIIERAQCNVRMIYHYFGSKDGLYRACLERVYDDLRAAEAQATFWEDPPDHAIAALVRFTFDYMTAHPEFQGMMRIENMVEGENVRRLMAVNHRAGNLFTRIDSVLSRGSAEGVFARRPEAAELYLSILGLATIHSSNRHTMGVVLGEDLASPAFLERRRRILPDIILCWLRTGVEE</sequence>
<dbReference type="OrthoDB" id="2356263at2"/>
<dbReference type="InterPro" id="IPR050109">
    <property type="entry name" value="HTH-type_TetR-like_transc_reg"/>
</dbReference>
<evidence type="ECO:0000259" key="3">
    <source>
        <dbReference type="PROSITE" id="PS50977"/>
    </source>
</evidence>
<dbReference type="SUPFAM" id="SSF46689">
    <property type="entry name" value="Homeodomain-like"/>
    <property type="match status" value="1"/>
</dbReference>
<dbReference type="Pfam" id="PF00440">
    <property type="entry name" value="TetR_N"/>
    <property type="match status" value="1"/>
</dbReference>
<evidence type="ECO:0000313" key="4">
    <source>
        <dbReference type="EMBL" id="OWJ77936.1"/>
    </source>
</evidence>
<dbReference type="SUPFAM" id="SSF48498">
    <property type="entry name" value="Tetracyclin repressor-like, C-terminal domain"/>
    <property type="match status" value="1"/>
</dbReference>
<proteinExistence type="predicted"/>
<dbReference type="PANTHER" id="PTHR30328">
    <property type="entry name" value="TRANSCRIPTIONAL REPRESSOR"/>
    <property type="match status" value="1"/>
</dbReference>
<evidence type="ECO:0000313" key="5">
    <source>
        <dbReference type="Proteomes" id="UP000196878"/>
    </source>
</evidence>
<reference evidence="4 5" key="1">
    <citation type="submission" date="2016-12" db="EMBL/GenBank/DDBJ databases">
        <title>Comparison of Traditional DNA-DNA Hybridization with In Silico Genomic Analysis.</title>
        <authorList>
            <person name="Nicholson A.C."/>
            <person name="Humrighouse B.W."/>
            <person name="Graziano J."/>
            <person name="Lasker B."/>
            <person name="Whitney A.M."/>
            <person name="Mcquiston J.R."/>
        </authorList>
    </citation>
    <scope>NUCLEOTIDE SEQUENCE [LARGE SCALE GENOMIC DNA]</scope>
    <source>
        <strain evidence="4 5">H2240</strain>
    </source>
</reference>
<keyword evidence="1 2" id="KW-0238">DNA-binding</keyword>